<dbReference type="Gene3D" id="3.60.15.30">
    <property type="entry name" value="Metallo-beta-lactamase domain"/>
    <property type="match status" value="1"/>
</dbReference>
<evidence type="ECO:0000256" key="1">
    <source>
        <dbReference type="ARBA" id="ARBA00001947"/>
    </source>
</evidence>
<accession>A0A8H7QC52</accession>
<evidence type="ECO:0000256" key="4">
    <source>
        <dbReference type="ARBA" id="ARBA00022833"/>
    </source>
</evidence>
<evidence type="ECO:0000259" key="6">
    <source>
        <dbReference type="SMART" id="SM00849"/>
    </source>
</evidence>
<name>A0A8H7QC52_9FUNG</name>
<dbReference type="InterPro" id="IPR036527">
    <property type="entry name" value="SCP2_sterol-bd_dom_sf"/>
</dbReference>
<keyword evidence="2" id="KW-0479">Metal-binding</keyword>
<dbReference type="InterPro" id="IPR052195">
    <property type="entry name" value="Bact_Alkyl/Aryl-Sulfatase"/>
</dbReference>
<dbReference type="InterPro" id="IPR044097">
    <property type="entry name" value="Bds1/SdsA1_MBL-fold"/>
</dbReference>
<evidence type="ECO:0000256" key="2">
    <source>
        <dbReference type="ARBA" id="ARBA00022723"/>
    </source>
</evidence>
<dbReference type="InterPro" id="IPR029228">
    <property type="entry name" value="Alkyl_sulf_dimr"/>
</dbReference>
<dbReference type="CDD" id="cd07710">
    <property type="entry name" value="arylsulfatase_Sdsa1-like_MBL-fold"/>
    <property type="match status" value="1"/>
</dbReference>
<dbReference type="EMBL" id="JAEPRA010000001">
    <property type="protein sequence ID" value="KAG2188671.1"/>
    <property type="molecule type" value="Genomic_DNA"/>
</dbReference>
<reference evidence="7" key="1">
    <citation type="submission" date="2020-12" db="EMBL/GenBank/DDBJ databases">
        <title>Metabolic potential, ecology and presence of endohyphal bacteria is reflected in genomic diversity of Mucoromycotina.</title>
        <authorList>
            <person name="Muszewska A."/>
            <person name="Okrasinska A."/>
            <person name="Steczkiewicz K."/>
            <person name="Drgas O."/>
            <person name="Orlowska M."/>
            <person name="Perlinska-Lenart U."/>
            <person name="Aleksandrzak-Piekarczyk T."/>
            <person name="Szatraj K."/>
            <person name="Zielenkiewicz U."/>
            <person name="Pilsyk S."/>
            <person name="Malc E."/>
            <person name="Mieczkowski P."/>
            <person name="Kruszewska J.S."/>
            <person name="Biernat P."/>
            <person name="Pawlowska J."/>
        </authorList>
    </citation>
    <scope>NUCLEOTIDE SEQUENCE</scope>
    <source>
        <strain evidence="7">WA0000051536</strain>
    </source>
</reference>
<protein>
    <recommendedName>
        <fullName evidence="6">Metallo-beta-lactamase domain-containing protein</fullName>
    </recommendedName>
</protein>
<dbReference type="InterPro" id="IPR038536">
    <property type="entry name" value="Alkyl/aryl-sulf_dimr_sf"/>
</dbReference>
<organism evidence="7 8">
    <name type="scientific">Umbelopsis vinacea</name>
    <dbReference type="NCBI Taxonomy" id="44442"/>
    <lineage>
        <taxon>Eukaryota</taxon>
        <taxon>Fungi</taxon>
        <taxon>Fungi incertae sedis</taxon>
        <taxon>Mucoromycota</taxon>
        <taxon>Mucoromycotina</taxon>
        <taxon>Umbelopsidomycetes</taxon>
        <taxon>Umbelopsidales</taxon>
        <taxon>Umbelopsidaceae</taxon>
        <taxon>Umbelopsis</taxon>
    </lineage>
</organism>
<keyword evidence="8" id="KW-1185">Reference proteome</keyword>
<dbReference type="InterPro" id="IPR001279">
    <property type="entry name" value="Metallo-B-lactamas"/>
</dbReference>
<dbReference type="FunFam" id="1.25.40.880:FF:000001">
    <property type="entry name" value="SDS hydrolase SdsA1"/>
    <property type="match status" value="1"/>
</dbReference>
<dbReference type="SUPFAM" id="SSF56281">
    <property type="entry name" value="Metallo-hydrolase/oxidoreductase"/>
    <property type="match status" value="1"/>
</dbReference>
<dbReference type="Pfam" id="PF14864">
    <property type="entry name" value="Alkyl_sulf_C"/>
    <property type="match status" value="1"/>
</dbReference>
<dbReference type="InterPro" id="IPR029229">
    <property type="entry name" value="Alkyl_sulf_C"/>
</dbReference>
<dbReference type="Pfam" id="PF00753">
    <property type="entry name" value="Lactamase_B"/>
    <property type="match status" value="1"/>
</dbReference>
<dbReference type="Gene3D" id="3.30.1050.10">
    <property type="entry name" value="SCP2 sterol-binding domain"/>
    <property type="match status" value="1"/>
</dbReference>
<evidence type="ECO:0000256" key="5">
    <source>
        <dbReference type="ARBA" id="ARBA00033751"/>
    </source>
</evidence>
<evidence type="ECO:0000313" key="8">
    <source>
        <dbReference type="Proteomes" id="UP000612746"/>
    </source>
</evidence>
<dbReference type="Gene3D" id="1.25.40.880">
    <property type="entry name" value="Alkyl sulfatase, dimerisation domain"/>
    <property type="match status" value="1"/>
</dbReference>
<feature type="domain" description="Metallo-beta-lactamase" evidence="6">
    <location>
        <begin position="115"/>
        <end position="337"/>
    </location>
</feature>
<dbReference type="GO" id="GO:0018741">
    <property type="term" value="F:linear primary-alkylsulfatase activity"/>
    <property type="evidence" value="ECO:0007669"/>
    <property type="project" value="InterPro"/>
</dbReference>
<dbReference type="Proteomes" id="UP000612746">
    <property type="component" value="Unassembled WGS sequence"/>
</dbReference>
<dbReference type="PANTHER" id="PTHR43223:SF1">
    <property type="entry name" value="ALKYL_ARYL-SULFATASE BDS1"/>
    <property type="match status" value="1"/>
</dbReference>
<dbReference type="AlphaFoldDB" id="A0A8H7QC52"/>
<dbReference type="FunFam" id="3.60.15.30:FF:000001">
    <property type="entry name" value="Alkyl/aryl-sulfatase BDS1"/>
    <property type="match status" value="1"/>
</dbReference>
<dbReference type="GO" id="GO:0046872">
    <property type="term" value="F:metal ion binding"/>
    <property type="evidence" value="ECO:0007669"/>
    <property type="project" value="UniProtKB-KW"/>
</dbReference>
<comment type="cofactor">
    <cofactor evidence="1">
        <name>Zn(2+)</name>
        <dbReference type="ChEBI" id="CHEBI:29105"/>
    </cofactor>
</comment>
<dbReference type="Pfam" id="PF14863">
    <property type="entry name" value="Alkyl_sulf_dimr"/>
    <property type="match status" value="1"/>
</dbReference>
<comment type="similarity">
    <text evidence="5">Belongs to the metallo-beta-lactamase superfamily. Type III sulfatase family.</text>
</comment>
<dbReference type="SMART" id="SM00849">
    <property type="entry name" value="Lactamase_B"/>
    <property type="match status" value="1"/>
</dbReference>
<keyword evidence="4" id="KW-0862">Zinc</keyword>
<dbReference type="InterPro" id="IPR036866">
    <property type="entry name" value="RibonucZ/Hydroxyglut_hydro"/>
</dbReference>
<sequence>MNNFNIPTKEPTKFTRDANRALKSSLPFHDVADFENAQRGFIGTIPKGFIARFQDTSASNVPVPPVWDLERYKFITSDDSPDSVNPSLWRQSQLNMNNGLFKVTDKVYQIRGLDLSNMTIIQADNGIIIIDPLTCVETAKAGLELYYQHFPRVPVICVMITHSHVDHFGGIRGVVAEEDVLSGKTSIIAPEGFLEHAVSENVFAGNAMRRRAQFMYGAFLPRTERGQVDAGLGKSVPLGFMSLLQPTDFVSKTGETRLIGGVEFEFQMANSTEAPCEMIIYLPQLNALCAAEVMTHNMHNLYTLRGAEIRDAVQWWKTINLTIDIFHGRAKVIFAQHHWPIWGETEIHKFLSKQRDLYKYMHDQTLRLINLGYTMLDIADEVQLPPDLANEWYNRGYYGSVSHNVRGIYQKYLGYYSSNPAELNPLPPVEAAKKYVEFMGGSENVLKMARKSFEKGEYRWVAQVVNHVVFAEPKNPEALSLQADALEQLGYQSECTSWRNEYLVGAQELRVGVFKISPSTDFDMLRAMTLEMCFDYLGVRLNGPKAQGKQITINITLRDSPSSEPIQYVVRLENCVITYSAGRIDENAKTHITMSRPVFLGMCYTKSTTKELLASKQVEIAGDASQLDLLLSLLDEFDLSFPVVTPVRSGNSTKSVL</sequence>
<dbReference type="GO" id="GO:0018909">
    <property type="term" value="P:dodecyl sulfate metabolic process"/>
    <property type="evidence" value="ECO:0007669"/>
    <property type="project" value="InterPro"/>
</dbReference>
<dbReference type="GO" id="GO:0046983">
    <property type="term" value="F:protein dimerization activity"/>
    <property type="evidence" value="ECO:0007669"/>
    <property type="project" value="InterPro"/>
</dbReference>
<comment type="caution">
    <text evidence="7">The sequence shown here is derived from an EMBL/GenBank/DDBJ whole genome shotgun (WGS) entry which is preliminary data.</text>
</comment>
<dbReference type="OrthoDB" id="449487at2759"/>
<evidence type="ECO:0000313" key="7">
    <source>
        <dbReference type="EMBL" id="KAG2188671.1"/>
    </source>
</evidence>
<proteinExistence type="inferred from homology"/>
<dbReference type="SUPFAM" id="SSF55718">
    <property type="entry name" value="SCP-like"/>
    <property type="match status" value="1"/>
</dbReference>
<gene>
    <name evidence="7" type="ORF">INT44_003810</name>
</gene>
<dbReference type="PANTHER" id="PTHR43223">
    <property type="entry name" value="ALKYL/ARYL-SULFATASE"/>
    <property type="match status" value="1"/>
</dbReference>
<evidence type="ECO:0000256" key="3">
    <source>
        <dbReference type="ARBA" id="ARBA00022801"/>
    </source>
</evidence>
<keyword evidence="3" id="KW-0378">Hydrolase</keyword>